<comment type="caution">
    <text evidence="5">The sequence shown here is derived from an EMBL/GenBank/DDBJ whole genome shotgun (WGS) entry which is preliminary data.</text>
</comment>
<dbReference type="GO" id="GO:0000723">
    <property type="term" value="P:telomere maintenance"/>
    <property type="evidence" value="ECO:0007669"/>
    <property type="project" value="InterPro"/>
</dbReference>
<dbReference type="AlphaFoldDB" id="A0A8X6RZL5"/>
<evidence type="ECO:0000256" key="1">
    <source>
        <dbReference type="RuleBase" id="RU363044"/>
    </source>
</evidence>
<evidence type="ECO:0000313" key="5">
    <source>
        <dbReference type="EMBL" id="GFY03076.1"/>
    </source>
</evidence>
<dbReference type="EMBL" id="BMAU01021234">
    <property type="protein sequence ID" value="GFY03076.1"/>
    <property type="molecule type" value="Genomic_DNA"/>
</dbReference>
<keyword evidence="6" id="KW-1185">Reference proteome</keyword>
<dbReference type="GO" id="GO:0006310">
    <property type="term" value="P:DNA recombination"/>
    <property type="evidence" value="ECO:0007669"/>
    <property type="project" value="UniProtKB-KW"/>
</dbReference>
<dbReference type="InterPro" id="IPR010285">
    <property type="entry name" value="DNA_helicase_pif1-like_DEAD"/>
</dbReference>
<keyword evidence="1" id="KW-0547">Nucleotide-binding</keyword>
<keyword evidence="1" id="KW-0067">ATP-binding</keyword>
<reference evidence="5" key="1">
    <citation type="submission" date="2020-08" db="EMBL/GenBank/DDBJ databases">
        <title>Multicomponent nature underlies the extraordinary mechanical properties of spider dragline silk.</title>
        <authorList>
            <person name="Kono N."/>
            <person name="Nakamura H."/>
            <person name="Mori M."/>
            <person name="Yoshida Y."/>
            <person name="Ohtoshi R."/>
            <person name="Malay A.D."/>
            <person name="Moran D.A.P."/>
            <person name="Tomita M."/>
            <person name="Numata K."/>
            <person name="Arakawa K."/>
        </authorList>
    </citation>
    <scope>NUCLEOTIDE SEQUENCE</scope>
</reference>
<keyword evidence="1" id="KW-0378">Hydrolase</keyword>
<proteinExistence type="inferred from homology"/>
<dbReference type="GO" id="GO:0005524">
    <property type="term" value="F:ATP binding"/>
    <property type="evidence" value="ECO:0007669"/>
    <property type="project" value="UniProtKB-KW"/>
</dbReference>
<evidence type="ECO:0000259" key="2">
    <source>
        <dbReference type="Pfam" id="PF05970"/>
    </source>
</evidence>
<evidence type="ECO:0000259" key="4">
    <source>
        <dbReference type="Pfam" id="PF21530"/>
    </source>
</evidence>
<dbReference type="PANTHER" id="PTHR10492:SF57">
    <property type="entry name" value="ATP-DEPENDENT DNA HELICASE"/>
    <property type="match status" value="1"/>
</dbReference>
<dbReference type="PANTHER" id="PTHR10492">
    <property type="match status" value="1"/>
</dbReference>
<feature type="domain" description="DNA helicase Pif1-like DEAD-box helicase" evidence="2">
    <location>
        <begin position="527"/>
        <end position="739"/>
    </location>
</feature>
<dbReference type="Gene3D" id="3.40.50.300">
    <property type="entry name" value="P-loop containing nucleotide triphosphate hydrolases"/>
    <property type="match status" value="1"/>
</dbReference>
<comment type="cofactor">
    <cofactor evidence="1">
        <name>Mg(2+)</name>
        <dbReference type="ChEBI" id="CHEBI:18420"/>
    </cofactor>
</comment>
<protein>
    <recommendedName>
        <fullName evidence="1">ATP-dependent DNA helicase</fullName>
        <ecNumber evidence="1">5.6.2.3</ecNumber>
    </recommendedName>
</protein>
<comment type="catalytic activity">
    <reaction evidence="1">
        <text>ATP + H2O = ADP + phosphate + H(+)</text>
        <dbReference type="Rhea" id="RHEA:13065"/>
        <dbReference type="ChEBI" id="CHEBI:15377"/>
        <dbReference type="ChEBI" id="CHEBI:15378"/>
        <dbReference type="ChEBI" id="CHEBI:30616"/>
        <dbReference type="ChEBI" id="CHEBI:43474"/>
        <dbReference type="ChEBI" id="CHEBI:456216"/>
        <dbReference type="EC" id="5.6.2.3"/>
    </reaction>
</comment>
<keyword evidence="1 5" id="KW-0347">Helicase</keyword>
<keyword evidence="1" id="KW-0227">DNA damage</keyword>
<evidence type="ECO:0000259" key="3">
    <source>
        <dbReference type="Pfam" id="PF14214"/>
    </source>
</evidence>
<evidence type="ECO:0000313" key="6">
    <source>
        <dbReference type="Proteomes" id="UP000887159"/>
    </source>
</evidence>
<dbReference type="GO" id="GO:0043139">
    <property type="term" value="F:5'-3' DNA helicase activity"/>
    <property type="evidence" value="ECO:0007669"/>
    <property type="project" value="UniProtKB-EC"/>
</dbReference>
<gene>
    <name evidence="5" type="primary">evm_012926</name>
    <name evidence="5" type="ORF">TNCV_980811</name>
</gene>
<dbReference type="Pfam" id="PF14214">
    <property type="entry name" value="Helitron_like_N"/>
    <property type="match status" value="1"/>
</dbReference>
<feature type="domain" description="DNA helicase Pif1-like 2B" evidence="4">
    <location>
        <begin position="781"/>
        <end position="824"/>
    </location>
</feature>
<dbReference type="EC" id="5.6.2.3" evidence="1"/>
<dbReference type="Pfam" id="PF05970">
    <property type="entry name" value="PIF1"/>
    <property type="match status" value="1"/>
</dbReference>
<organism evidence="5 6">
    <name type="scientific">Trichonephila clavipes</name>
    <name type="common">Golden silk orbweaver</name>
    <name type="synonym">Nephila clavipes</name>
    <dbReference type="NCBI Taxonomy" id="2585209"/>
    <lineage>
        <taxon>Eukaryota</taxon>
        <taxon>Metazoa</taxon>
        <taxon>Ecdysozoa</taxon>
        <taxon>Arthropoda</taxon>
        <taxon>Chelicerata</taxon>
        <taxon>Arachnida</taxon>
        <taxon>Araneae</taxon>
        <taxon>Araneomorphae</taxon>
        <taxon>Entelegynae</taxon>
        <taxon>Araneoidea</taxon>
        <taxon>Nephilidae</taxon>
        <taxon>Trichonephila</taxon>
    </lineage>
</organism>
<dbReference type="Pfam" id="PF21530">
    <property type="entry name" value="Pif1_2B_dom"/>
    <property type="match status" value="1"/>
</dbReference>
<keyword evidence="1" id="KW-0233">DNA recombination</keyword>
<accession>A0A8X6RZL5</accession>
<dbReference type="GO" id="GO:0016787">
    <property type="term" value="F:hydrolase activity"/>
    <property type="evidence" value="ECO:0007669"/>
    <property type="project" value="UniProtKB-KW"/>
</dbReference>
<dbReference type="SUPFAM" id="SSF52540">
    <property type="entry name" value="P-loop containing nucleoside triphosphate hydrolases"/>
    <property type="match status" value="2"/>
</dbReference>
<comment type="similarity">
    <text evidence="1">Belongs to the helicase family.</text>
</comment>
<dbReference type="InterPro" id="IPR027417">
    <property type="entry name" value="P-loop_NTPase"/>
</dbReference>
<sequence>MTYVRAYGRSDLFVTFTCNPTWNEIKELLLVGQSSSDRHDITARVFKQKLKCLMDFIIKHHVFGETRCWMYSIEWQKRGLPHAHILVWLINKITPDQIDQIISAEIPGKHIDPNLFDVVTKNMIHGPCDAFNNNSSCMSDGKCTKRYPRKLVSDTITDKDGYPLYHRRSVEDGSKSVVLKVRNIDIEADNRWIVPYSPLLSKTFKTHINVEYCNSVKSIKYICKYVNKGSDMAVFGVGNVAAPLDEINQYQLGRYISSNEANGQRVYFTADNVRARALVPPATTLTAFYSLCQDDLFAKTLLYSEVPKFYTWNASTKKFQRRKQGKAVEGHTNLYSSDALGRLYTVHPNNTECFYLRLLLINIRGPISFQDLRTVNGQLCAIYRQACQELNLLENDAHWDTARADASNTARPQQIRTLFAIILTSCFPSNPKDLWEKYKDYMSEDILHRLRAANQNPDIQFTPNVYNEALILIEDICLTIANKALVQLGMPASNRPANNLFDCDLQRETHYDSDELGTFVRTNLPQLILEQRIAYGRIMRAITEQSGGLFFIDAPGGTGKTFLLSLILATIRSQNNIALAIASSGIAATLLDGGRTTHSALKLPLNFQNTEAPTYNISKISGMRKVLQTCQIIIWDECTMSHKKALEALDRTLRDFRGNRRIFGGALILLSGDFRQTLPIIPRSTPTDELHACLKSSVLWRHLQKLTLKTNMRVQLQRDASAGNFAKQLMDIGNGRMEIDESTQCITLPANFSWNTHSETTTYKSIDTMENQDEVVNYPTEFLNSLDLPGVPPHVLTLKIGVPIILLRNINPPRLCNGTRLSVKKMMNNVIEATILTGKFKGEDDLLPRIPMIPTDMPFEFKRLQLPVRLAFAMTINKAQGQSLQVCGLNLRIMLLTWTALCGLLTCRKTF</sequence>
<dbReference type="GO" id="GO:0006281">
    <property type="term" value="P:DNA repair"/>
    <property type="evidence" value="ECO:0007669"/>
    <property type="project" value="UniProtKB-KW"/>
</dbReference>
<feature type="domain" description="Helitron helicase-like" evidence="3">
    <location>
        <begin position="1"/>
        <end position="87"/>
    </location>
</feature>
<name>A0A8X6RZL5_TRICX</name>
<keyword evidence="1" id="KW-0234">DNA repair</keyword>
<dbReference type="Proteomes" id="UP000887159">
    <property type="component" value="Unassembled WGS sequence"/>
</dbReference>
<dbReference type="InterPro" id="IPR049163">
    <property type="entry name" value="Pif1-like_2B_dom"/>
</dbReference>
<dbReference type="InterPro" id="IPR025476">
    <property type="entry name" value="Helitron_helicase-like"/>
</dbReference>